<reference evidence="1" key="1">
    <citation type="journal article" date="2015" name="PeerJ">
        <title>First genomic representation of candidate bacterial phylum KSB3 points to enhanced environmental sensing as a trigger of wastewater bulking.</title>
        <authorList>
            <person name="Sekiguchi Y."/>
            <person name="Ohashi A."/>
            <person name="Parks D.H."/>
            <person name="Yamauchi T."/>
            <person name="Tyson G.W."/>
            <person name="Hugenholtz P."/>
        </authorList>
    </citation>
    <scope>NUCLEOTIDE SEQUENCE [LARGE SCALE GENOMIC DNA]</scope>
</reference>
<dbReference type="AlphaFoldDB" id="A0A0S6VYS0"/>
<evidence type="ECO:0000313" key="2">
    <source>
        <dbReference type="Proteomes" id="UP000030700"/>
    </source>
</evidence>
<dbReference type="InterPro" id="IPR043519">
    <property type="entry name" value="NT_sf"/>
</dbReference>
<proteinExistence type="predicted"/>
<accession>A0A0S6VYS0</accession>
<keyword evidence="2" id="KW-1185">Reference proteome</keyword>
<dbReference type="HOGENOM" id="CLU_115273_0_0_0"/>
<protein>
    <submittedName>
        <fullName evidence="1">Sll0563 protein</fullName>
    </submittedName>
</protein>
<dbReference type="Proteomes" id="UP000030700">
    <property type="component" value="Unassembled WGS sequence"/>
</dbReference>
<dbReference type="SUPFAM" id="SSF81301">
    <property type="entry name" value="Nucleotidyltransferase"/>
    <property type="match status" value="1"/>
</dbReference>
<name>A0A0S6VYS0_9BACT</name>
<organism evidence="1">
    <name type="scientific">Candidatus Moduliflexus flocculans</name>
    <dbReference type="NCBI Taxonomy" id="1499966"/>
    <lineage>
        <taxon>Bacteria</taxon>
        <taxon>Candidatus Moduliflexota</taxon>
        <taxon>Candidatus Moduliflexia</taxon>
        <taxon>Candidatus Moduliflexales</taxon>
        <taxon>Candidatus Moduliflexaceae</taxon>
    </lineage>
</organism>
<sequence length="224" mass="24419">MAQLDTFHHVAPGSAIQAEQLSSSAGRRRLAMAICQRRIKPGAGSSAEFLRARTAMTQWPDLRETLHSVRWAITGGVATRAYMPERATKDLDILIHQDDCAEVSNRLRSAGYLRISALAIAGEVFRSPNGVEVDVIFGDAPWVDEALAHPHRDAAGYPILGLPYLILMKMEASHLHDLGDISRMLGGASAHEFALVMQVIARHAPDMLEDVETLAQLGHQELGA</sequence>
<dbReference type="EMBL" id="DF820456">
    <property type="protein sequence ID" value="GAK50126.1"/>
    <property type="molecule type" value="Genomic_DNA"/>
</dbReference>
<dbReference type="Gene3D" id="3.30.460.40">
    <property type="match status" value="1"/>
</dbReference>
<gene>
    <name evidence="1" type="ORF">U14_01352</name>
</gene>
<evidence type="ECO:0000313" key="1">
    <source>
        <dbReference type="EMBL" id="GAK50126.1"/>
    </source>
</evidence>